<dbReference type="AlphaFoldDB" id="R7ZL22"/>
<accession>R7ZL22</accession>
<evidence type="ECO:0008006" key="3">
    <source>
        <dbReference type="Google" id="ProtNLM"/>
    </source>
</evidence>
<reference evidence="1 2" key="1">
    <citation type="submission" date="2013-02" db="EMBL/GenBank/DDBJ databases">
        <title>A novel strain isolated from Lonar lake, Maharashtra, India.</title>
        <authorList>
            <person name="Singh A."/>
        </authorList>
    </citation>
    <scope>NUCLEOTIDE SEQUENCE [LARGE SCALE GENOMIC DNA]</scope>
    <source>
        <strain evidence="1 2">AK24</strain>
    </source>
</reference>
<name>R7ZL22_9BACT</name>
<dbReference type="Proteomes" id="UP000013909">
    <property type="component" value="Unassembled WGS sequence"/>
</dbReference>
<comment type="caution">
    <text evidence="1">The sequence shown here is derived from an EMBL/GenBank/DDBJ whole genome shotgun (WGS) entry which is preliminary data.</text>
</comment>
<evidence type="ECO:0000313" key="1">
    <source>
        <dbReference type="EMBL" id="EON74788.1"/>
    </source>
</evidence>
<evidence type="ECO:0000313" key="2">
    <source>
        <dbReference type="Proteomes" id="UP000013909"/>
    </source>
</evidence>
<keyword evidence="2" id="KW-1185">Reference proteome</keyword>
<proteinExistence type="predicted"/>
<dbReference type="STRING" id="1232681.ADIS_4759"/>
<dbReference type="EMBL" id="AQHR01000122">
    <property type="protein sequence ID" value="EON74788.1"/>
    <property type="molecule type" value="Genomic_DNA"/>
</dbReference>
<protein>
    <recommendedName>
        <fullName evidence="3">Secretion system C-terminal sorting domain-containing protein</fullName>
    </recommendedName>
</protein>
<gene>
    <name evidence="1" type="ORF">ADIS_4759</name>
</gene>
<organism evidence="1 2">
    <name type="scientific">Lunatimonas lonarensis</name>
    <dbReference type="NCBI Taxonomy" id="1232681"/>
    <lineage>
        <taxon>Bacteria</taxon>
        <taxon>Pseudomonadati</taxon>
        <taxon>Bacteroidota</taxon>
        <taxon>Cytophagia</taxon>
        <taxon>Cytophagales</taxon>
        <taxon>Cyclobacteriaceae</taxon>
    </lineage>
</organism>
<sequence>MYPSLLAVALAFVSFQYTFSQGISRRFETEISFPRDLNTPEVKFNLQLTGSRQFKIVLDETSKELTNVRVFDILGNLILEDKITPSDGLQKHYDFSSTNSQLFVVEVGNAKYNKTKSIYAHPPGERSGSGLE</sequence>